<sequence>MLSNQLVFSLRCTARGQNNAELKVHLKNEVYINKVVKEEYFGLENGHHQQSIKTFSHSELDLVKQGMKEGFTLIKVLLPVDPSSSRTGLHQVAEASWRFEALEQICAAQKRVHASLRLLSYLLLATNLSVLRIA</sequence>
<evidence type="ECO:0000313" key="2">
    <source>
        <dbReference type="Proteomes" id="UP000760494"/>
    </source>
</evidence>
<dbReference type="AlphaFoldDB" id="A0A5Q3DK06"/>
<accession>A0A5Q3DK06</accession>
<protein>
    <submittedName>
        <fullName evidence="1">Uncharacterized protein</fullName>
    </submittedName>
</protein>
<proteinExistence type="predicted"/>
<comment type="caution">
    <text evidence="1">The sequence shown here is derived from an EMBL/GenBank/DDBJ whole genome shotgun (WGS) entry which is preliminary data.</text>
</comment>
<dbReference type="EMBL" id="CABFJX010000406">
    <property type="protein sequence ID" value="VTT80903.1"/>
    <property type="molecule type" value="Genomic_DNA"/>
</dbReference>
<reference evidence="1" key="1">
    <citation type="submission" date="2019-05" db="EMBL/GenBank/DDBJ databases">
        <authorList>
            <person name="Piombo E."/>
        </authorList>
    </citation>
    <scope>NUCLEOTIDE SEQUENCE</scope>
    <source>
        <strain evidence="1">C2S</strain>
    </source>
</reference>
<evidence type="ECO:0000313" key="1">
    <source>
        <dbReference type="EMBL" id="VTT80903.1"/>
    </source>
</evidence>
<name>A0A5Q3DK06_FUSFU</name>
<dbReference type="Proteomes" id="UP000760494">
    <property type="component" value="Unassembled WGS sequence"/>
</dbReference>
<organism evidence="1 2">
    <name type="scientific">Fusarium fujikuroi</name>
    <name type="common">Bakanae and foot rot disease fungus</name>
    <name type="synonym">Gibberella fujikuroi</name>
    <dbReference type="NCBI Taxonomy" id="5127"/>
    <lineage>
        <taxon>Eukaryota</taxon>
        <taxon>Fungi</taxon>
        <taxon>Dikarya</taxon>
        <taxon>Ascomycota</taxon>
        <taxon>Pezizomycotina</taxon>
        <taxon>Sordariomycetes</taxon>
        <taxon>Hypocreomycetidae</taxon>
        <taxon>Hypocreales</taxon>
        <taxon>Nectriaceae</taxon>
        <taxon>Fusarium</taxon>
        <taxon>Fusarium fujikuroi species complex</taxon>
    </lineage>
</organism>
<gene>
    <name evidence="1" type="ORF">C2S_12006</name>
</gene>